<protein>
    <submittedName>
        <fullName evidence="1">Phosphoadenosine phosphosulfate reductase</fullName>
    </submittedName>
</protein>
<evidence type="ECO:0000313" key="2">
    <source>
        <dbReference type="Proteomes" id="UP001386437"/>
    </source>
</evidence>
<comment type="caution">
    <text evidence="1">The sequence shown here is derived from an EMBL/GenBank/DDBJ whole genome shotgun (WGS) entry which is preliminary data.</text>
</comment>
<dbReference type="Proteomes" id="UP001386437">
    <property type="component" value="Unassembled WGS sequence"/>
</dbReference>
<keyword evidence="2" id="KW-1185">Reference proteome</keyword>
<name>A0ABU8ISJ3_9BURK</name>
<gene>
    <name evidence="1" type="ORF">H3V53_13950</name>
</gene>
<organism evidence="1 2">
    <name type="scientific">Paraburkholderia bengalensis</name>
    <dbReference type="NCBI Taxonomy" id="2747562"/>
    <lineage>
        <taxon>Bacteria</taxon>
        <taxon>Pseudomonadati</taxon>
        <taxon>Pseudomonadota</taxon>
        <taxon>Betaproteobacteria</taxon>
        <taxon>Burkholderiales</taxon>
        <taxon>Burkholderiaceae</taxon>
        <taxon>Paraburkholderia</taxon>
    </lineage>
</organism>
<dbReference type="EMBL" id="JACFYJ010000019">
    <property type="protein sequence ID" value="MEI5998268.1"/>
    <property type="molecule type" value="Genomic_DNA"/>
</dbReference>
<dbReference type="RefSeq" id="WP_336598448.1">
    <property type="nucleotide sequence ID" value="NZ_JACFYJ010000019.1"/>
</dbReference>
<dbReference type="Gene3D" id="3.40.50.620">
    <property type="entry name" value="HUPs"/>
    <property type="match status" value="1"/>
</dbReference>
<accession>A0ABU8ISJ3</accession>
<reference evidence="1 2" key="1">
    <citation type="journal article" date="2022" name="Arch. Microbiol.">
        <title>Paraburkholderia bengalensis sp. nov. isolated from roots of Oryza sativa, IR64.</title>
        <authorList>
            <person name="Nag P."/>
            <person name="Mondal N."/>
            <person name="Sarkar J."/>
            <person name="Das S."/>
        </authorList>
    </citation>
    <scope>NUCLEOTIDE SEQUENCE [LARGE SCALE GENOMIC DNA]</scope>
    <source>
        <strain evidence="1 2">IR64_4_BI</strain>
    </source>
</reference>
<dbReference type="SUPFAM" id="SSF52402">
    <property type="entry name" value="Adenine nucleotide alpha hydrolases-like"/>
    <property type="match status" value="1"/>
</dbReference>
<sequence>MEQNQPRFDFAMSPSPVVVAYGMGTNSVALLVGMHERGERPDLILSADTGGERPQTYEHRDMMDEWCKKVGFPPIVTIRKGGRAETLEENCLRMSMLPSIAYGFKGCSLKFKREPQDRFVNSWEPAQLAWECGRKVVKLIGYDAGEERRAKITEDAKYEYRYPLIEWGWDRDDCIAATDRTGLPRPGKSACFFCPSSKVAEIRDLRDNHPHLFARALAMESNAELTSVKGLGRRFAWRDHAIGGPLCDIPRESYIEEACDCYDGAA</sequence>
<evidence type="ECO:0000313" key="1">
    <source>
        <dbReference type="EMBL" id="MEI5998268.1"/>
    </source>
</evidence>
<proteinExistence type="predicted"/>
<dbReference type="InterPro" id="IPR014729">
    <property type="entry name" value="Rossmann-like_a/b/a_fold"/>
</dbReference>